<dbReference type="GO" id="GO:0070762">
    <property type="term" value="C:nuclear pore transmembrane ring"/>
    <property type="evidence" value="ECO:0007669"/>
    <property type="project" value="TreeGrafter"/>
</dbReference>
<organism evidence="3 4">
    <name type="scientific">Thermothielavioides terrestris</name>
    <dbReference type="NCBI Taxonomy" id="2587410"/>
    <lineage>
        <taxon>Eukaryota</taxon>
        <taxon>Fungi</taxon>
        <taxon>Dikarya</taxon>
        <taxon>Ascomycota</taxon>
        <taxon>Pezizomycotina</taxon>
        <taxon>Sordariomycetes</taxon>
        <taxon>Sordariomycetidae</taxon>
        <taxon>Sordariales</taxon>
        <taxon>Chaetomiaceae</taxon>
        <taxon>Thermothielavioides</taxon>
    </lineage>
</organism>
<gene>
    <name evidence="3" type="ORF">TT172_LOCUS4057</name>
</gene>
<dbReference type="PANTHER" id="PTHR28003">
    <property type="entry name" value="NUCLEOPORIN POM34"/>
    <property type="match status" value="1"/>
</dbReference>
<feature type="transmembrane region" description="Helical" evidence="2">
    <location>
        <begin position="90"/>
        <end position="111"/>
    </location>
</feature>
<keyword evidence="2" id="KW-1133">Transmembrane helix</keyword>
<evidence type="ECO:0000313" key="3">
    <source>
        <dbReference type="EMBL" id="SPQ21638.1"/>
    </source>
</evidence>
<keyword evidence="2" id="KW-0812">Transmembrane</keyword>
<feature type="compositionally biased region" description="Polar residues" evidence="1">
    <location>
        <begin position="230"/>
        <end position="243"/>
    </location>
</feature>
<feature type="region of interest" description="Disordered" evidence="1">
    <location>
        <begin position="181"/>
        <end position="207"/>
    </location>
</feature>
<proteinExistence type="predicted"/>
<sequence>MAANSAVALSQSTPVKQPATPGLTATESPGIWTHPRLAEITQRQRQSTFSEENIRRIVYSVVAIASVAVLRQLVLPWIPPSLTNPVLKQYSSWIYAGLFLLPSINIILALLPLVRPKDDMSDIPLTPAQRKLLGLPPSSQPASPNSVYSTPPRYSRTPSHAGTPASIKSYASSPLSTVASQGSAQYSSPRAGSSPSKLNGASPYSPSAVSPLLHKAVGGGLGGARPASFGSPSSPLGASTASSVFGDGPATPTPAPGKRSSVGLNSKWLYERGRRSSGNSWMH</sequence>
<feature type="region of interest" description="Disordered" evidence="1">
    <location>
        <begin position="224"/>
        <end position="283"/>
    </location>
</feature>
<dbReference type="Pfam" id="PF08058">
    <property type="entry name" value="NPCC"/>
    <property type="match status" value="1"/>
</dbReference>
<feature type="compositionally biased region" description="Polar residues" evidence="1">
    <location>
        <begin position="140"/>
        <end position="149"/>
    </location>
</feature>
<evidence type="ECO:0000256" key="1">
    <source>
        <dbReference type="SAM" id="MobiDB-lite"/>
    </source>
</evidence>
<reference evidence="3 4" key="1">
    <citation type="submission" date="2018-04" db="EMBL/GenBank/DDBJ databases">
        <authorList>
            <person name="Huttner S."/>
            <person name="Dainat J."/>
        </authorList>
    </citation>
    <scope>NUCLEOTIDE SEQUENCE [LARGE SCALE GENOMIC DNA]</scope>
</reference>
<dbReference type="EMBL" id="OUUZ01000008">
    <property type="protein sequence ID" value="SPQ21638.1"/>
    <property type="molecule type" value="Genomic_DNA"/>
</dbReference>
<dbReference type="PANTHER" id="PTHR28003:SF1">
    <property type="entry name" value="NUCLEOPORIN POM34"/>
    <property type="match status" value="1"/>
</dbReference>
<accession>A0A446BGS1</accession>
<dbReference type="GO" id="GO:0030474">
    <property type="term" value="P:spindle pole body duplication"/>
    <property type="evidence" value="ECO:0007669"/>
    <property type="project" value="TreeGrafter"/>
</dbReference>
<feature type="transmembrane region" description="Helical" evidence="2">
    <location>
        <begin position="57"/>
        <end position="78"/>
    </location>
</feature>
<evidence type="ECO:0000313" key="4">
    <source>
        <dbReference type="Proteomes" id="UP000289323"/>
    </source>
</evidence>
<name>A0A446BGS1_9PEZI</name>
<dbReference type="Proteomes" id="UP000289323">
    <property type="component" value="Unassembled WGS sequence"/>
</dbReference>
<dbReference type="InterPro" id="IPR012578">
    <property type="entry name" value="Nucl_pore_cmplx"/>
</dbReference>
<protein>
    <submittedName>
        <fullName evidence="3">41a2415c-dd55-44fa-b6da-137ddc7de204</fullName>
    </submittedName>
</protein>
<dbReference type="AlphaFoldDB" id="A0A446BGS1"/>
<dbReference type="GO" id="GO:0005640">
    <property type="term" value="C:nuclear outer membrane"/>
    <property type="evidence" value="ECO:0007669"/>
    <property type="project" value="TreeGrafter"/>
</dbReference>
<dbReference type="GO" id="GO:0006606">
    <property type="term" value="P:protein import into nucleus"/>
    <property type="evidence" value="ECO:0007669"/>
    <property type="project" value="TreeGrafter"/>
</dbReference>
<keyword evidence="2" id="KW-0472">Membrane</keyword>
<evidence type="ECO:0000256" key="2">
    <source>
        <dbReference type="SAM" id="Phobius"/>
    </source>
</evidence>
<feature type="region of interest" description="Disordered" evidence="1">
    <location>
        <begin position="131"/>
        <end position="167"/>
    </location>
</feature>
<feature type="region of interest" description="Disordered" evidence="1">
    <location>
        <begin position="1"/>
        <end position="30"/>
    </location>
</feature>